<feature type="coiled-coil region" evidence="1">
    <location>
        <begin position="149"/>
        <end position="201"/>
    </location>
</feature>
<name>U6M0T7_9EIME</name>
<protein>
    <submittedName>
        <fullName evidence="2">Uncharacterized protein</fullName>
    </submittedName>
</protein>
<evidence type="ECO:0000256" key="1">
    <source>
        <dbReference type="SAM" id="Coils"/>
    </source>
</evidence>
<keyword evidence="3" id="KW-1185">Reference proteome</keyword>
<sequence>MAMADLGWMNICIEGAPLPPPLNCCSPHLQAVVSELDAVIKDIEGLKEKVGGLQQPNPDQQLRAAVEKELSCCMQRWEQLDKQWQQQVTVLAEDLKKLKTDELKELRNLLSRQTSQLSSLESQVCVLRQLVPAQGAALKAADASLLLLRESIENAIEGIQKNIMGEQKRRAQHEEQCRSQQREMEDAVESLRQDLGALKKSCQQSHVLLLQLKDNLSSSRSSSSSSSSSCSSSSTCAADISSLKKTAQQQAARIEELGKALSAVENHEGRRGKEVEKILSELSLVKNAMQHIVPMPLLLFVSTI</sequence>
<dbReference type="AlphaFoldDB" id="U6M0T7"/>
<keyword evidence="1" id="KW-0175">Coiled coil</keyword>
<dbReference type="OrthoDB" id="354831at2759"/>
<proteinExistence type="predicted"/>
<organism evidence="2 3">
    <name type="scientific">Eimeria brunetti</name>
    <dbReference type="NCBI Taxonomy" id="51314"/>
    <lineage>
        <taxon>Eukaryota</taxon>
        <taxon>Sar</taxon>
        <taxon>Alveolata</taxon>
        <taxon>Apicomplexa</taxon>
        <taxon>Conoidasida</taxon>
        <taxon>Coccidia</taxon>
        <taxon>Eucoccidiorida</taxon>
        <taxon>Eimeriorina</taxon>
        <taxon>Eimeriidae</taxon>
        <taxon>Eimeria</taxon>
    </lineage>
</organism>
<feature type="coiled-coil region" evidence="1">
    <location>
        <begin position="92"/>
        <end position="123"/>
    </location>
</feature>
<dbReference type="EMBL" id="HG713388">
    <property type="protein sequence ID" value="CDJ53690.1"/>
    <property type="molecule type" value="Genomic_DNA"/>
</dbReference>
<evidence type="ECO:0000313" key="2">
    <source>
        <dbReference type="EMBL" id="CDJ53690.1"/>
    </source>
</evidence>
<evidence type="ECO:0000313" key="3">
    <source>
        <dbReference type="Proteomes" id="UP000030750"/>
    </source>
</evidence>
<gene>
    <name evidence="2" type="ORF">EBH_0058700</name>
</gene>
<dbReference type="Proteomes" id="UP000030750">
    <property type="component" value="Unassembled WGS sequence"/>
</dbReference>
<reference evidence="2" key="1">
    <citation type="submission" date="2013-10" db="EMBL/GenBank/DDBJ databases">
        <title>Genomic analysis of the causative agents of coccidiosis in chickens.</title>
        <authorList>
            <person name="Reid A.J."/>
            <person name="Blake D."/>
            <person name="Billington K."/>
            <person name="Browne H."/>
            <person name="Dunn M."/>
            <person name="Hung S."/>
            <person name="Kawahara F."/>
            <person name="Miranda-Saavedra D."/>
            <person name="Mourier T."/>
            <person name="Nagra H."/>
            <person name="Otto T.D."/>
            <person name="Rawlings N."/>
            <person name="Sanchez A."/>
            <person name="Sanders M."/>
            <person name="Subramaniam C."/>
            <person name="Tay Y."/>
            <person name="Dear P."/>
            <person name="Doerig C."/>
            <person name="Gruber A."/>
            <person name="Parkinson J."/>
            <person name="Shirley M."/>
            <person name="Wan K.L."/>
            <person name="Berriman M."/>
            <person name="Tomley F."/>
            <person name="Pain A."/>
        </authorList>
    </citation>
    <scope>NUCLEOTIDE SEQUENCE [LARGE SCALE GENOMIC DNA]</scope>
    <source>
        <strain evidence="2">Houghton</strain>
    </source>
</reference>
<accession>U6M0T7</accession>
<dbReference type="VEuPathDB" id="ToxoDB:EBH_0058700"/>
<reference evidence="2" key="2">
    <citation type="submission" date="2013-10" db="EMBL/GenBank/DDBJ databases">
        <authorList>
            <person name="Aslett M."/>
        </authorList>
    </citation>
    <scope>NUCLEOTIDE SEQUENCE [LARGE SCALE GENOMIC DNA]</scope>
    <source>
        <strain evidence="2">Houghton</strain>
    </source>
</reference>